<gene>
    <name evidence="1" type="ORF">UY92_C0003G0021</name>
</gene>
<dbReference type="Proteomes" id="UP000033870">
    <property type="component" value="Unassembled WGS sequence"/>
</dbReference>
<dbReference type="EMBL" id="LCRX01000003">
    <property type="protein sequence ID" value="KKW42815.1"/>
    <property type="molecule type" value="Genomic_DNA"/>
</dbReference>
<accession>A0A0G1YHY3</accession>
<evidence type="ECO:0000313" key="2">
    <source>
        <dbReference type="Proteomes" id="UP000033870"/>
    </source>
</evidence>
<sequence>MASSTLRSLSTLFFIGLSLVFLSGCLRASAPVYRYSDGSGNTYVITGGKQKQLEYVPVKSSQSSSGVYSGGEPVRKAIAETEYADIVSRLESGVQNTAAHIDNRRLTSGLIELEKNGSEKSYILAPASPEMLSIEQALAAALK</sequence>
<dbReference type="PROSITE" id="PS51257">
    <property type="entry name" value="PROKAR_LIPOPROTEIN"/>
    <property type="match status" value="1"/>
</dbReference>
<proteinExistence type="predicted"/>
<reference evidence="1 2" key="1">
    <citation type="journal article" date="2015" name="Nature">
        <title>rRNA introns, odd ribosomes, and small enigmatic genomes across a large radiation of phyla.</title>
        <authorList>
            <person name="Brown C.T."/>
            <person name="Hug L.A."/>
            <person name="Thomas B.C."/>
            <person name="Sharon I."/>
            <person name="Castelle C.J."/>
            <person name="Singh A."/>
            <person name="Wilkins M.J."/>
            <person name="Williams K.H."/>
            <person name="Banfield J.F."/>
        </authorList>
    </citation>
    <scope>NUCLEOTIDE SEQUENCE [LARGE SCALE GENOMIC DNA]</scope>
</reference>
<dbReference type="AlphaFoldDB" id="A0A0G1YHY3"/>
<evidence type="ECO:0000313" key="1">
    <source>
        <dbReference type="EMBL" id="KKW42815.1"/>
    </source>
</evidence>
<organism evidence="1 2">
    <name type="scientific">Candidatus Magasanikbacteria bacterium GW2011_GWA2_56_11</name>
    <dbReference type="NCBI Taxonomy" id="1619044"/>
    <lineage>
        <taxon>Bacteria</taxon>
        <taxon>Candidatus Magasanikiibacteriota</taxon>
    </lineage>
</organism>
<dbReference type="STRING" id="1619044.UY92_C0003G0021"/>
<name>A0A0G1YHY3_9BACT</name>
<comment type="caution">
    <text evidence="1">The sequence shown here is derived from an EMBL/GenBank/DDBJ whole genome shotgun (WGS) entry which is preliminary data.</text>
</comment>
<protein>
    <submittedName>
        <fullName evidence="1">Uncharacterized protein</fullName>
    </submittedName>
</protein>